<dbReference type="InterPro" id="IPR029063">
    <property type="entry name" value="SAM-dependent_MTases_sf"/>
</dbReference>
<evidence type="ECO:0000313" key="7">
    <source>
        <dbReference type="Proteomes" id="UP000034805"/>
    </source>
</evidence>
<dbReference type="GO" id="GO:0032259">
    <property type="term" value="P:methylation"/>
    <property type="evidence" value="ECO:0007669"/>
    <property type="project" value="UniProtKB-KW"/>
</dbReference>
<dbReference type="InterPro" id="IPR016673">
    <property type="entry name" value="HHMT-like"/>
</dbReference>
<feature type="binding site" evidence="5">
    <location>
        <position position="289"/>
    </location>
    <ligand>
        <name>substrate</name>
    </ligand>
</feature>
<evidence type="ECO:0000256" key="2">
    <source>
        <dbReference type="ARBA" id="ARBA00022603"/>
    </source>
</evidence>
<dbReference type="PIRSF" id="PIRSF016616">
    <property type="entry name" value="HHMT"/>
    <property type="match status" value="1"/>
</dbReference>
<evidence type="ECO:0000256" key="4">
    <source>
        <dbReference type="ARBA" id="ARBA00022691"/>
    </source>
</evidence>
<keyword evidence="4" id="KW-0949">S-adenosyl-L-methionine</keyword>
<dbReference type="Gene3D" id="3.40.50.150">
    <property type="entry name" value="Vaccinia Virus protein VP39"/>
    <property type="match status" value="1"/>
</dbReference>
<organism evidence="6 7">
    <name type="scientific">Scleropages formosus</name>
    <name type="common">Asian bonytongue</name>
    <name type="synonym">Osteoglossum formosum</name>
    <dbReference type="NCBI Taxonomy" id="113540"/>
    <lineage>
        <taxon>Eukaryota</taxon>
        <taxon>Metazoa</taxon>
        <taxon>Chordata</taxon>
        <taxon>Craniata</taxon>
        <taxon>Vertebrata</taxon>
        <taxon>Euteleostomi</taxon>
        <taxon>Actinopterygii</taxon>
        <taxon>Neopterygii</taxon>
        <taxon>Teleostei</taxon>
        <taxon>Osteoglossocephala</taxon>
        <taxon>Osteoglossomorpha</taxon>
        <taxon>Osteoglossiformes</taxon>
        <taxon>Osteoglossidae</taxon>
        <taxon>Scleropages</taxon>
    </lineage>
</organism>
<dbReference type="Pfam" id="PF13489">
    <property type="entry name" value="Methyltransf_23"/>
    <property type="match status" value="1"/>
</dbReference>
<keyword evidence="3 6" id="KW-0808">Transferase</keyword>
<evidence type="ECO:0000313" key="6">
    <source>
        <dbReference type="EMBL" id="KPP78404.1"/>
    </source>
</evidence>
<evidence type="ECO:0000256" key="3">
    <source>
        <dbReference type="ARBA" id="ARBA00022679"/>
    </source>
</evidence>
<comment type="caution">
    <text evidence="6">The sequence shown here is derived from an EMBL/GenBank/DDBJ whole genome shotgun (WGS) entry which is preliminary data.</text>
</comment>
<reference evidence="6 7" key="1">
    <citation type="submission" date="2015-08" db="EMBL/GenBank/DDBJ databases">
        <title>The genome of the Asian arowana (Scleropages formosus).</title>
        <authorList>
            <person name="Tan M.H."/>
            <person name="Gan H.M."/>
            <person name="Croft L.J."/>
            <person name="Austin C.M."/>
        </authorList>
    </citation>
    <scope>NUCLEOTIDE SEQUENCE [LARGE SCALE GENOMIC DNA]</scope>
    <source>
        <strain evidence="6">Aro1</strain>
    </source>
</reference>
<name>A0A0P7XT04_SCLFO</name>
<protein>
    <submittedName>
        <fullName evidence="6">Histamine N-methyltransferase-like</fullName>
    </submittedName>
</protein>
<dbReference type="FunFam" id="3.40.50.150:FF:000118">
    <property type="entry name" value="Histamine N-methyltransferase"/>
    <property type="match status" value="1"/>
</dbReference>
<dbReference type="EMBL" id="JARO02000480">
    <property type="protein sequence ID" value="KPP78404.1"/>
    <property type="molecule type" value="Genomic_DNA"/>
</dbReference>
<comment type="subunit">
    <text evidence="1">Monomer.</text>
</comment>
<proteinExistence type="predicted"/>
<evidence type="ECO:0000256" key="1">
    <source>
        <dbReference type="ARBA" id="ARBA00011245"/>
    </source>
</evidence>
<accession>A0A0P7XT04</accession>
<dbReference type="PROSITE" id="PS51597">
    <property type="entry name" value="SAM_HNMT"/>
    <property type="match status" value="1"/>
</dbReference>
<dbReference type="SUPFAM" id="SSF53335">
    <property type="entry name" value="S-adenosyl-L-methionine-dependent methyltransferases"/>
    <property type="match status" value="1"/>
</dbReference>
<dbReference type="GO" id="GO:0008170">
    <property type="term" value="F:N-methyltransferase activity"/>
    <property type="evidence" value="ECO:0007669"/>
    <property type="project" value="InterPro"/>
</dbReference>
<sequence length="298" mass="33503">MDEFSVMASSLSCLASDQARYHKIFQVFLDCSTEHQCMKEFILSTLPHVFTSIVQGKSSINILGVGSGSGEMDLEMLSQLHQQYPGVTVDYEVVEPCSQMMGNYKALVSKTPNLEKINFTWNQMSSSEFEKHWKTKQSTKKMDFIHMIQMLYYVTDPDATVSFFRSLLSENGKLLIILVAGESGWGRLWATHCKELCNSEISQCITTYNIKSYLDTIGVSYKSYLLPSTMDITECFFPGGEKGELLLDFLTEVSDFSKSASPELKGRVLDSLQKPECSTVVDGRVIFNNTLEALIVEP</sequence>
<dbReference type="AlphaFoldDB" id="A0A0P7XT04"/>
<keyword evidence="2 6" id="KW-0489">Methyltransferase</keyword>
<dbReference type="STRING" id="113540.ENSSFOP00015037188"/>
<gene>
    <name evidence="6" type="ORF">Z043_102095</name>
</gene>
<dbReference type="Proteomes" id="UP000034805">
    <property type="component" value="Unassembled WGS sequence"/>
</dbReference>
<evidence type="ECO:0000256" key="5">
    <source>
        <dbReference type="PIRSR" id="PIRSR016616-2"/>
    </source>
</evidence>
<feature type="binding site" evidence="5">
    <location>
        <position position="34"/>
    </location>
    <ligand>
        <name>substrate</name>
    </ligand>
</feature>